<evidence type="ECO:0000256" key="1">
    <source>
        <dbReference type="ARBA" id="ARBA00038420"/>
    </source>
</evidence>
<name>A0A2P7R8Q7_9GAMM</name>
<feature type="signal peptide" evidence="3">
    <location>
        <begin position="1"/>
        <end position="30"/>
    </location>
</feature>
<dbReference type="PANTHER" id="PTHR21666">
    <property type="entry name" value="PEPTIDASE-RELATED"/>
    <property type="match status" value="1"/>
</dbReference>
<dbReference type="Pfam" id="PF01476">
    <property type="entry name" value="LysM"/>
    <property type="match status" value="2"/>
</dbReference>
<comment type="caution">
    <text evidence="5">The sequence shown here is derived from an EMBL/GenBank/DDBJ whole genome shotgun (WGS) entry which is preliminary data.</text>
</comment>
<accession>A0A2P7R8Q7</accession>
<keyword evidence="6" id="KW-1185">Reference proteome</keyword>
<dbReference type="CDD" id="cd12797">
    <property type="entry name" value="M23_peptidase"/>
    <property type="match status" value="1"/>
</dbReference>
<sequence>MRGWGHPFRLACINLVLIALLAACSSSRPAPVVGAGGHARGNMQAGGQGYVVVKGDTLYSIAWQAGTDVPTLARHNNISPPYQIYPGQTLRLDVAGRGRASYRVRRGDTLSAIARRSGQSVADLATLNGLKPPYRIYVGQPLILRAVLSPASSPVVKPSVPEVKSPSPAARPSASQGASRAGKLSGTSTPIKSTKPLAPVRGKEYADSKVQKNAAVNTAIVWRWPAQGPVISGFSLAETGNKGIDIRGSRGQAVKASAAGKVVYAGNALRGYGNLIIIKHNDDYLSAYAHNEVLRVKEQQAVSAGQHIADMGSSDTTDVRLHFEIRHQGTSVDPMRYLPKR</sequence>
<reference evidence="5 6" key="1">
    <citation type="submission" date="2018-03" db="EMBL/GenBank/DDBJ databases">
        <title>The draft genome of Zobellella sp. 59N8.</title>
        <authorList>
            <person name="Liu L."/>
            <person name="Li L."/>
            <person name="Zhang X."/>
            <person name="Liang L."/>
            <person name="Wang T."/>
        </authorList>
    </citation>
    <scope>NUCLEOTIDE SEQUENCE [LARGE SCALE GENOMIC DNA]</scope>
    <source>
        <strain evidence="5 6">59N8</strain>
    </source>
</reference>
<feature type="domain" description="LysM" evidence="4">
    <location>
        <begin position="100"/>
        <end position="144"/>
    </location>
</feature>
<dbReference type="GO" id="GO:0009279">
    <property type="term" value="C:cell outer membrane"/>
    <property type="evidence" value="ECO:0007669"/>
    <property type="project" value="TreeGrafter"/>
</dbReference>
<dbReference type="RefSeq" id="WP_106729187.1">
    <property type="nucleotide sequence ID" value="NZ_PXYG01000002.1"/>
</dbReference>
<dbReference type="GO" id="GO:0032153">
    <property type="term" value="C:cell division site"/>
    <property type="evidence" value="ECO:0007669"/>
    <property type="project" value="TreeGrafter"/>
</dbReference>
<dbReference type="EMBL" id="PXYG01000002">
    <property type="protein sequence ID" value="PSJ46573.1"/>
    <property type="molecule type" value="Genomic_DNA"/>
</dbReference>
<evidence type="ECO:0000313" key="5">
    <source>
        <dbReference type="EMBL" id="PSJ46573.1"/>
    </source>
</evidence>
<organism evidence="5 6">
    <name type="scientific">Zobellella endophytica</name>
    <dbReference type="NCBI Taxonomy" id="2116700"/>
    <lineage>
        <taxon>Bacteria</taxon>
        <taxon>Pseudomonadati</taxon>
        <taxon>Pseudomonadota</taxon>
        <taxon>Gammaproteobacteria</taxon>
        <taxon>Aeromonadales</taxon>
        <taxon>Aeromonadaceae</taxon>
        <taxon>Zobellella</taxon>
    </lineage>
</organism>
<dbReference type="Gene3D" id="2.70.70.10">
    <property type="entry name" value="Glucose Permease (Domain IIA)"/>
    <property type="match status" value="1"/>
</dbReference>
<gene>
    <name evidence="5" type="ORF">C7H85_08085</name>
</gene>
<dbReference type="PANTHER" id="PTHR21666:SF263">
    <property type="entry name" value="MUREIN HYDROLASE ACTIVATOR NLPD"/>
    <property type="match status" value="1"/>
</dbReference>
<dbReference type="Pfam" id="PF01551">
    <property type="entry name" value="Peptidase_M23"/>
    <property type="match status" value="1"/>
</dbReference>
<evidence type="ECO:0000256" key="2">
    <source>
        <dbReference type="SAM" id="MobiDB-lite"/>
    </source>
</evidence>
<dbReference type="SUPFAM" id="SSF54106">
    <property type="entry name" value="LysM domain"/>
    <property type="match status" value="2"/>
</dbReference>
<dbReference type="InterPro" id="IPR016047">
    <property type="entry name" value="M23ase_b-sheet_dom"/>
</dbReference>
<dbReference type="InterPro" id="IPR050570">
    <property type="entry name" value="Cell_wall_metabolism_enzyme"/>
</dbReference>
<comment type="similarity">
    <text evidence="1">Belongs to the E.coli NlpD/Haemophilus LppB family.</text>
</comment>
<dbReference type="InterPro" id="IPR011055">
    <property type="entry name" value="Dup_hybrid_motif"/>
</dbReference>
<protein>
    <submittedName>
        <fullName evidence="5">Peptidoglycan-binding protein</fullName>
    </submittedName>
</protein>
<feature type="chain" id="PRO_5015194162" evidence="3">
    <location>
        <begin position="31"/>
        <end position="341"/>
    </location>
</feature>
<dbReference type="SUPFAM" id="SSF51261">
    <property type="entry name" value="Duplicated hybrid motif"/>
    <property type="match status" value="1"/>
</dbReference>
<dbReference type="InterPro" id="IPR018392">
    <property type="entry name" value="LysM"/>
</dbReference>
<keyword evidence="3" id="KW-0732">Signal</keyword>
<dbReference type="SMART" id="SM00257">
    <property type="entry name" value="LysM"/>
    <property type="match status" value="2"/>
</dbReference>
<feature type="compositionally biased region" description="Low complexity" evidence="2">
    <location>
        <begin position="153"/>
        <end position="182"/>
    </location>
</feature>
<dbReference type="OrthoDB" id="9795421at2"/>
<dbReference type="PROSITE" id="PS51782">
    <property type="entry name" value="LYSM"/>
    <property type="match status" value="2"/>
</dbReference>
<evidence type="ECO:0000256" key="3">
    <source>
        <dbReference type="SAM" id="SignalP"/>
    </source>
</evidence>
<feature type="region of interest" description="Disordered" evidence="2">
    <location>
        <begin position="153"/>
        <end position="204"/>
    </location>
</feature>
<proteinExistence type="inferred from homology"/>
<dbReference type="Proteomes" id="UP000240243">
    <property type="component" value="Unassembled WGS sequence"/>
</dbReference>
<dbReference type="InterPro" id="IPR036779">
    <property type="entry name" value="LysM_dom_sf"/>
</dbReference>
<dbReference type="Gene3D" id="3.10.350.10">
    <property type="entry name" value="LysM domain"/>
    <property type="match status" value="2"/>
</dbReference>
<dbReference type="GO" id="GO:0004222">
    <property type="term" value="F:metalloendopeptidase activity"/>
    <property type="evidence" value="ECO:0007669"/>
    <property type="project" value="TreeGrafter"/>
</dbReference>
<dbReference type="CDD" id="cd00118">
    <property type="entry name" value="LysM"/>
    <property type="match status" value="2"/>
</dbReference>
<evidence type="ECO:0000313" key="6">
    <source>
        <dbReference type="Proteomes" id="UP000240243"/>
    </source>
</evidence>
<evidence type="ECO:0000259" key="4">
    <source>
        <dbReference type="PROSITE" id="PS51782"/>
    </source>
</evidence>
<dbReference type="AlphaFoldDB" id="A0A2P7R8Q7"/>
<dbReference type="PROSITE" id="PS51257">
    <property type="entry name" value="PROKAR_LIPOPROTEIN"/>
    <property type="match status" value="1"/>
</dbReference>
<feature type="domain" description="LysM" evidence="4">
    <location>
        <begin position="48"/>
        <end position="92"/>
    </location>
</feature>